<dbReference type="PROSITE" id="PS01159">
    <property type="entry name" value="WW_DOMAIN_1"/>
    <property type="match status" value="1"/>
</dbReference>
<dbReference type="InterPro" id="IPR001202">
    <property type="entry name" value="WW_dom"/>
</dbReference>
<evidence type="ECO:0000256" key="2">
    <source>
        <dbReference type="ARBA" id="ARBA00022884"/>
    </source>
</evidence>
<reference evidence="8" key="1">
    <citation type="journal article" date="2019" name="Gigascience">
        <title>De novo genome assembly of the endangered Acer yangbiense, a plant species with extremely small populations endemic to Yunnan Province, China.</title>
        <authorList>
            <person name="Yang J."/>
            <person name="Wariss H.M."/>
            <person name="Tao L."/>
            <person name="Zhang R."/>
            <person name="Yun Q."/>
            <person name="Hollingsworth P."/>
            <person name="Dao Z."/>
            <person name="Luo G."/>
            <person name="Guo H."/>
            <person name="Ma Y."/>
            <person name="Sun W."/>
        </authorList>
    </citation>
    <scope>NUCLEOTIDE SEQUENCE [LARGE SCALE GENOMIC DNA]</scope>
    <source>
        <strain evidence="8">cv. br00</strain>
    </source>
</reference>
<keyword evidence="1" id="KW-0677">Repeat</keyword>
<feature type="domain" description="RRM" evidence="6">
    <location>
        <begin position="224"/>
        <end position="304"/>
    </location>
</feature>
<protein>
    <recommendedName>
        <fullName evidence="9">Flowering time control protein FCA</fullName>
    </recommendedName>
</protein>
<feature type="domain" description="RRM" evidence="6">
    <location>
        <begin position="78"/>
        <end position="207"/>
    </location>
</feature>
<keyword evidence="8" id="KW-1185">Reference proteome</keyword>
<keyword evidence="2 3" id="KW-0694">RNA-binding</keyword>
<dbReference type="SUPFAM" id="SSF54928">
    <property type="entry name" value="RNA-binding domain, RBD"/>
    <property type="match status" value="2"/>
</dbReference>
<feature type="domain" description="WW" evidence="5">
    <location>
        <begin position="481"/>
        <end position="514"/>
    </location>
</feature>
<feature type="compositionally biased region" description="Low complexity" evidence="4">
    <location>
        <begin position="25"/>
        <end position="38"/>
    </location>
</feature>
<feature type="region of interest" description="Disordered" evidence="4">
    <location>
        <begin position="1"/>
        <end position="51"/>
    </location>
</feature>
<dbReference type="Pfam" id="PF00076">
    <property type="entry name" value="RRM_1"/>
    <property type="match status" value="2"/>
</dbReference>
<dbReference type="Gene3D" id="3.30.70.330">
    <property type="match status" value="2"/>
</dbReference>
<evidence type="ECO:0000256" key="4">
    <source>
        <dbReference type="SAM" id="MobiDB-lite"/>
    </source>
</evidence>
<feature type="compositionally biased region" description="Basic and acidic residues" evidence="4">
    <location>
        <begin position="1"/>
        <end position="16"/>
    </location>
</feature>
<dbReference type="Gene3D" id="2.20.70.10">
    <property type="match status" value="1"/>
</dbReference>
<evidence type="ECO:0000256" key="3">
    <source>
        <dbReference type="PROSITE-ProRule" id="PRU00176"/>
    </source>
</evidence>
<evidence type="ECO:0008006" key="9">
    <source>
        <dbReference type="Google" id="ProtNLM"/>
    </source>
</evidence>
<comment type="caution">
    <text evidence="7">The sequence shown here is derived from an EMBL/GenBank/DDBJ whole genome shotgun (WGS) entry which is preliminary data.</text>
</comment>
<dbReference type="InterPro" id="IPR000504">
    <property type="entry name" value="RRM_dom"/>
</dbReference>
<dbReference type="Pfam" id="PF00397">
    <property type="entry name" value="WW"/>
    <property type="match status" value="1"/>
</dbReference>
<proteinExistence type="predicted"/>
<dbReference type="InterPro" id="IPR012677">
    <property type="entry name" value="Nucleotide-bd_a/b_plait_sf"/>
</dbReference>
<evidence type="ECO:0000313" key="8">
    <source>
        <dbReference type="Proteomes" id="UP000326939"/>
    </source>
</evidence>
<dbReference type="SMART" id="SM00360">
    <property type="entry name" value="RRM"/>
    <property type="match status" value="2"/>
</dbReference>
<evidence type="ECO:0000313" key="7">
    <source>
        <dbReference type="EMBL" id="KAB5569536.1"/>
    </source>
</evidence>
<dbReference type="SUPFAM" id="SSF51045">
    <property type="entry name" value="WW domain"/>
    <property type="match status" value="1"/>
</dbReference>
<dbReference type="SMART" id="SM00456">
    <property type="entry name" value="WW"/>
    <property type="match status" value="1"/>
</dbReference>
<dbReference type="PROSITE" id="PS50102">
    <property type="entry name" value="RRM"/>
    <property type="match status" value="2"/>
</dbReference>
<dbReference type="InterPro" id="IPR036020">
    <property type="entry name" value="WW_dom_sf"/>
</dbReference>
<dbReference type="PROSITE" id="PS50020">
    <property type="entry name" value="WW_DOMAIN_2"/>
    <property type="match status" value="1"/>
</dbReference>
<organism evidence="7 8">
    <name type="scientific">Salix brachista</name>
    <dbReference type="NCBI Taxonomy" id="2182728"/>
    <lineage>
        <taxon>Eukaryota</taxon>
        <taxon>Viridiplantae</taxon>
        <taxon>Streptophyta</taxon>
        <taxon>Embryophyta</taxon>
        <taxon>Tracheophyta</taxon>
        <taxon>Spermatophyta</taxon>
        <taxon>Magnoliopsida</taxon>
        <taxon>eudicotyledons</taxon>
        <taxon>Gunneridae</taxon>
        <taxon>Pentapetalae</taxon>
        <taxon>rosids</taxon>
        <taxon>fabids</taxon>
        <taxon>Malpighiales</taxon>
        <taxon>Salicaceae</taxon>
        <taxon>Saliceae</taxon>
        <taxon>Salix</taxon>
    </lineage>
</organism>
<dbReference type="Proteomes" id="UP000326939">
    <property type="component" value="Chromosome 2"/>
</dbReference>
<evidence type="ECO:0000259" key="5">
    <source>
        <dbReference type="PROSITE" id="PS50020"/>
    </source>
</evidence>
<accession>A0A5N5NSU6</accession>
<name>A0A5N5NSU6_9ROSI</name>
<evidence type="ECO:0000259" key="6">
    <source>
        <dbReference type="PROSITE" id="PS50102"/>
    </source>
</evidence>
<dbReference type="PANTHER" id="PTHR24012">
    <property type="entry name" value="RNA BINDING PROTEIN"/>
    <property type="match status" value="1"/>
</dbReference>
<dbReference type="EMBL" id="VDCV01000002">
    <property type="protein sequence ID" value="KAB5569536.1"/>
    <property type="molecule type" value="Genomic_DNA"/>
</dbReference>
<dbReference type="InterPro" id="IPR035979">
    <property type="entry name" value="RBD_domain_sf"/>
</dbReference>
<sequence>MDRHRGDHQRYHEHQHSNFNQHYPDQNQFNNHNHYNYDSNQQMSGEANDPFSGGLFRFNGRKRGRFHSSDYGDGGVNAKLYIAPIPRTTTEENIRSLFEEHGSIVEVVLPRDKRTGQQQELHLLCDLLSTNVTLELLGGQIWKHTCGCGQWHKGGDFYVTKCYGYLLAYCFVKYATFEEADRAIRALHNQHTIPGEVVPFKVRYADGERERPVPRCSVVEGVVDKLYVGSVNKLASKQEIEEIFSPYGHVEDVYIARDELKQSRGCAFVKFAHRDMALAAIKGLNGTVTMRGCDQPLIVRFADPKKPKIGELRGSYAFGGPNLGPCIQQPMIRPAPGCCLPNVSFSMQQTSTTGVPQAVAYAAKQEYAAPHITEQPLSSVKHSPSQLSQMPLQHMQAPEKCFQSPQQAIFDTHKQTQILEQQQNQQIAQQEVVLFESKSVDGVTSSGGYSYVSVPILTGSTQLAGCNSATSAVPPSLQIVDPEECDWSEHSCPDGYKYYFNCITCESRWEKPVEFTLFQQQFQEQKRLHGSNQQPSLSRVCSAEEVDRTQKVLLEMHLLHQKLQPSSLSMTISKLLY</sequence>
<evidence type="ECO:0000256" key="1">
    <source>
        <dbReference type="ARBA" id="ARBA00022737"/>
    </source>
</evidence>
<gene>
    <name evidence="7" type="ORF">DKX38_003329</name>
</gene>
<dbReference type="AlphaFoldDB" id="A0A5N5NSU6"/>
<dbReference type="CDD" id="cd00201">
    <property type="entry name" value="WW"/>
    <property type="match status" value="1"/>
</dbReference>
<dbReference type="GO" id="GO:0003723">
    <property type="term" value="F:RNA binding"/>
    <property type="evidence" value="ECO:0007669"/>
    <property type="project" value="UniProtKB-UniRule"/>
</dbReference>